<feature type="region of interest" description="Disordered" evidence="2">
    <location>
        <begin position="650"/>
        <end position="680"/>
    </location>
</feature>
<keyword evidence="4" id="KW-1185">Reference proteome</keyword>
<feature type="coiled-coil region" evidence="1">
    <location>
        <begin position="143"/>
        <end position="240"/>
    </location>
</feature>
<name>A0AAU9K3Y2_9CILI</name>
<feature type="compositionally biased region" description="Basic and acidic residues" evidence="2">
    <location>
        <begin position="650"/>
        <end position="668"/>
    </location>
</feature>
<sequence>MQDQYRLPSYLKDSRKNSTQVVAPASRDAKTPKINRVVSEPKLFPATTSNLYKFKYTNPQPDQTYLAKIRPKHIQIDKEKLYEENLVYKHMINSLSEENTKLKTKISQMEHDMQEKNFSRIEALPYSYVPLNNPKPKSQFHLIENLKNSVKELRNELQIRNTEYEELKRSARITKMNEISEELKQYTNECMRLKRLMDELLQDKNNVHDNPGGMNALSAYERLRNEKEQLEKNLKFYQESDRVKTEQIEELKKIISQGDHGVLIIDEEPISKRSHSNKEKNVQKNKGIGGQKAGKVKERENPLPLPKKEEVSKEDKGSETAVQAKLVLKKMQIFLKVNKFQPKEWVSSLTRAIQGILSLEELKKALVMASIPVNNEELQILMRQFGENDNQILCSVLIDELSSMNSNKPGLSSTPSIVIKPEEDNSETISRKDAQRIFEEIQCRLTLQDVKNLKGVLENDLGNESFTFSDLMEIFNDRYLAIAKEEERKEIIKYLLCNKKSIEKDELIKGILNENANWKPLTPGEVDNAIRRVRVNLLEGYDDLLARIRVKFTDEMAPVRILVDEMKIHGFINTPEQAIFCRAQFFAYEKSMDKVPYLQALEDIYNLVSRVYVKNVSTTEPPESYIEEENSPFEENKEYIYSQLEPILSEEEKHPDIESSRTTQETHKTYTTGDSNSIDIPDEAQIQLSSNIEEKLQISSNIDEKIEEDF</sequence>
<reference evidence="3" key="1">
    <citation type="submission" date="2021-09" db="EMBL/GenBank/DDBJ databases">
        <authorList>
            <consortium name="AG Swart"/>
            <person name="Singh M."/>
            <person name="Singh A."/>
            <person name="Seah K."/>
            <person name="Emmerich C."/>
        </authorList>
    </citation>
    <scope>NUCLEOTIDE SEQUENCE</scope>
    <source>
        <strain evidence="3">ATCC30299</strain>
    </source>
</reference>
<comment type="caution">
    <text evidence="3">The sequence shown here is derived from an EMBL/GenBank/DDBJ whole genome shotgun (WGS) entry which is preliminary data.</text>
</comment>
<evidence type="ECO:0000256" key="2">
    <source>
        <dbReference type="SAM" id="MobiDB-lite"/>
    </source>
</evidence>
<accession>A0AAU9K3Y2</accession>
<keyword evidence="1" id="KW-0175">Coiled coil</keyword>
<evidence type="ECO:0000313" key="4">
    <source>
        <dbReference type="Proteomes" id="UP001162131"/>
    </source>
</evidence>
<evidence type="ECO:0008006" key="5">
    <source>
        <dbReference type="Google" id="ProtNLM"/>
    </source>
</evidence>
<dbReference type="Proteomes" id="UP001162131">
    <property type="component" value="Unassembled WGS sequence"/>
</dbReference>
<evidence type="ECO:0000313" key="3">
    <source>
        <dbReference type="EMBL" id="CAG9331704.1"/>
    </source>
</evidence>
<evidence type="ECO:0000256" key="1">
    <source>
        <dbReference type="SAM" id="Coils"/>
    </source>
</evidence>
<feature type="compositionally biased region" description="Basic and acidic residues" evidence="2">
    <location>
        <begin position="295"/>
        <end position="316"/>
    </location>
</feature>
<feature type="region of interest" description="Disordered" evidence="2">
    <location>
        <begin position="271"/>
        <end position="316"/>
    </location>
</feature>
<dbReference type="EMBL" id="CAJZBQ010000053">
    <property type="protein sequence ID" value="CAG9331704.1"/>
    <property type="molecule type" value="Genomic_DNA"/>
</dbReference>
<dbReference type="AlphaFoldDB" id="A0AAU9K3Y2"/>
<proteinExistence type="predicted"/>
<protein>
    <recommendedName>
        <fullName evidence="5">Translin-associated factor X-interacting protein 1 N-terminal domain-containing protein</fullName>
    </recommendedName>
</protein>
<gene>
    <name evidence="3" type="ORF">BSTOLATCC_MIC53767</name>
</gene>
<feature type="region of interest" description="Disordered" evidence="2">
    <location>
        <begin position="1"/>
        <end position="28"/>
    </location>
</feature>
<feature type="compositionally biased region" description="Polar residues" evidence="2">
    <location>
        <begin position="669"/>
        <end position="678"/>
    </location>
</feature>
<organism evidence="3 4">
    <name type="scientific">Blepharisma stoltei</name>
    <dbReference type="NCBI Taxonomy" id="1481888"/>
    <lineage>
        <taxon>Eukaryota</taxon>
        <taxon>Sar</taxon>
        <taxon>Alveolata</taxon>
        <taxon>Ciliophora</taxon>
        <taxon>Postciliodesmatophora</taxon>
        <taxon>Heterotrichea</taxon>
        <taxon>Heterotrichida</taxon>
        <taxon>Blepharismidae</taxon>
        <taxon>Blepharisma</taxon>
    </lineage>
</organism>